<evidence type="ECO:0000256" key="5">
    <source>
        <dbReference type="ARBA" id="ARBA00022553"/>
    </source>
</evidence>
<evidence type="ECO:0000256" key="11">
    <source>
        <dbReference type="PROSITE-ProRule" id="PRU00110"/>
    </source>
</evidence>
<feature type="domain" description="HPt" evidence="15">
    <location>
        <begin position="1"/>
        <end position="103"/>
    </location>
</feature>
<evidence type="ECO:0000256" key="1">
    <source>
        <dbReference type="ARBA" id="ARBA00000085"/>
    </source>
</evidence>
<evidence type="ECO:0000256" key="4">
    <source>
        <dbReference type="ARBA" id="ARBA00022500"/>
    </source>
</evidence>
<dbReference type="SMART" id="SM00260">
    <property type="entry name" value="CheW"/>
    <property type="match status" value="1"/>
</dbReference>
<dbReference type="PROSITE" id="PS50894">
    <property type="entry name" value="HPT"/>
    <property type="match status" value="1"/>
</dbReference>
<evidence type="ECO:0000256" key="10">
    <source>
        <dbReference type="ARBA" id="ARBA00023012"/>
    </source>
</evidence>
<dbReference type="Pfam" id="PF02895">
    <property type="entry name" value="H-kinase_dim"/>
    <property type="match status" value="1"/>
</dbReference>
<evidence type="ECO:0000256" key="8">
    <source>
        <dbReference type="ARBA" id="ARBA00022777"/>
    </source>
</evidence>
<feature type="compositionally biased region" description="Basic and acidic residues" evidence="12">
    <location>
        <begin position="251"/>
        <end position="267"/>
    </location>
</feature>
<keyword evidence="5 11" id="KW-0597">Phosphoprotein</keyword>
<evidence type="ECO:0000256" key="2">
    <source>
        <dbReference type="ARBA" id="ARBA00012438"/>
    </source>
</evidence>
<dbReference type="SMART" id="SM01231">
    <property type="entry name" value="H-kinase_dim"/>
    <property type="match status" value="1"/>
</dbReference>
<dbReference type="SUPFAM" id="SSF47226">
    <property type="entry name" value="Histidine-containing phosphotransfer domain, HPT domain"/>
    <property type="match status" value="1"/>
</dbReference>
<evidence type="ECO:0000313" key="16">
    <source>
        <dbReference type="EMBL" id="MFC4617364.1"/>
    </source>
</evidence>
<dbReference type="SUPFAM" id="SSF47384">
    <property type="entry name" value="Homodimeric domain of signal transducing histidine kinase"/>
    <property type="match status" value="1"/>
</dbReference>
<dbReference type="InterPro" id="IPR005467">
    <property type="entry name" value="His_kinase_dom"/>
</dbReference>
<dbReference type="EMBL" id="JBHSFW010000001">
    <property type="protein sequence ID" value="MFC4617364.1"/>
    <property type="molecule type" value="Genomic_DNA"/>
</dbReference>
<dbReference type="InterPro" id="IPR035891">
    <property type="entry name" value="CheY-binding_CheA"/>
</dbReference>
<dbReference type="InterPro" id="IPR010808">
    <property type="entry name" value="CheA_P2-bd"/>
</dbReference>
<evidence type="ECO:0000256" key="3">
    <source>
        <dbReference type="ARBA" id="ARBA00021495"/>
    </source>
</evidence>
<evidence type="ECO:0000256" key="7">
    <source>
        <dbReference type="ARBA" id="ARBA00022741"/>
    </source>
</evidence>
<dbReference type="Pfam" id="PF01584">
    <property type="entry name" value="CheW"/>
    <property type="match status" value="1"/>
</dbReference>
<dbReference type="PRINTS" id="PR00344">
    <property type="entry name" value="BCTRLSENSOR"/>
</dbReference>
<evidence type="ECO:0000256" key="6">
    <source>
        <dbReference type="ARBA" id="ARBA00022679"/>
    </source>
</evidence>
<dbReference type="InterPro" id="IPR037052">
    <property type="entry name" value="CheA-like_P2_sf"/>
</dbReference>
<evidence type="ECO:0000259" key="13">
    <source>
        <dbReference type="PROSITE" id="PS50109"/>
    </source>
</evidence>
<sequence>MNNQDYLGLFLDESREHAQNLNTYLLELEKGTNKDHAINEIFRSAHTLKGMAQSMGFQNLGDLTHKLENVLDDIRHQKREADADVMDHLFSAVDYIENMLEQIATEGNDQIDVTGIIEKLLMTGAQGRTPVKPTGDANLETSSSAITGYDGFETHVIQQSIEEGFQVFRINVSLQKDCVLKAARAYMVFQSVEAFGEILHADPPVEQLEAEAFDLAFSMTLITKEALENVKAAIENVSEVDRVAIEKVENKTDEDKKGSTAKPDQKKAAPSAGKTMRVSLERMDKLMNLFEELVIEKGRLEQLAHQRKDQELLDAVERIARTSSDLQTIIQNLRMVPIEQVFNRFPRMVRSVAKELKKSINLEITGAETELDRTVIDEIGDPLVHLIRNSMDHGIEFPDVRRKLGKPEDGHIVLRAYHAGRHVMIEIQDDGAGIDREKIIKKALQKEWINEEEAQTLSDEQVFQFLFRTGFSTADKITDLSGRGVGLDVVKTKIESLGGSVSVASSLNKGSRFTIKLPLTLSITTAMLIQCRHEIYAVPLTSISETMLVKREAIMTAHQSEIIEYRGNIIPFYRLEQILGMPDDQKDKADWQVLIVHNGRQNVALAVDRITHQQDIVIKPLGGYFKDLQIYTGATILGDGHVALILDALHLFNQRGIG</sequence>
<dbReference type="InterPro" id="IPR008207">
    <property type="entry name" value="Sig_transdc_His_kin_Hpt_dom"/>
</dbReference>
<dbReference type="CDD" id="cd00088">
    <property type="entry name" value="HPT"/>
    <property type="match status" value="1"/>
</dbReference>
<dbReference type="InterPro" id="IPR051315">
    <property type="entry name" value="Bact_Chemotaxis_CheA"/>
</dbReference>
<dbReference type="CDD" id="cd16916">
    <property type="entry name" value="HATPase_CheA-like"/>
    <property type="match status" value="1"/>
</dbReference>
<dbReference type="InterPro" id="IPR036097">
    <property type="entry name" value="HisK_dim/P_sf"/>
</dbReference>
<evidence type="ECO:0000256" key="12">
    <source>
        <dbReference type="SAM" id="MobiDB-lite"/>
    </source>
</evidence>
<organism evidence="16 17">
    <name type="scientific">Camelliibacillus cellulosilyticus</name>
    <dbReference type="NCBI Taxonomy" id="2174486"/>
    <lineage>
        <taxon>Bacteria</taxon>
        <taxon>Bacillati</taxon>
        <taxon>Bacillota</taxon>
        <taxon>Bacilli</taxon>
        <taxon>Bacillales</taxon>
        <taxon>Sporolactobacillaceae</taxon>
        <taxon>Camelliibacillus</taxon>
    </lineage>
</organism>
<dbReference type="InterPro" id="IPR036061">
    <property type="entry name" value="CheW-like_dom_sf"/>
</dbReference>
<feature type="region of interest" description="Disordered" evidence="12">
    <location>
        <begin position="251"/>
        <end position="275"/>
    </location>
</feature>
<dbReference type="PANTHER" id="PTHR43395">
    <property type="entry name" value="SENSOR HISTIDINE KINASE CHEA"/>
    <property type="match status" value="1"/>
</dbReference>
<keyword evidence="7" id="KW-0547">Nucleotide-binding</keyword>
<feature type="modified residue" description="Phosphohistidine" evidence="11">
    <location>
        <position position="46"/>
    </location>
</feature>
<accession>A0ABV9GII6</accession>
<dbReference type="RefSeq" id="WP_376844411.1">
    <property type="nucleotide sequence ID" value="NZ_JBHSFW010000001.1"/>
</dbReference>
<keyword evidence="17" id="KW-1185">Reference proteome</keyword>
<dbReference type="PROSITE" id="PS50109">
    <property type="entry name" value="HIS_KIN"/>
    <property type="match status" value="1"/>
</dbReference>
<comment type="catalytic activity">
    <reaction evidence="1">
        <text>ATP + protein L-histidine = ADP + protein N-phospho-L-histidine.</text>
        <dbReference type="EC" id="2.7.13.3"/>
    </reaction>
</comment>
<dbReference type="Gene3D" id="1.10.287.560">
    <property type="entry name" value="Histidine kinase CheA-like, homodimeric domain"/>
    <property type="match status" value="1"/>
</dbReference>
<dbReference type="Proteomes" id="UP001596022">
    <property type="component" value="Unassembled WGS sequence"/>
</dbReference>
<dbReference type="Gene3D" id="3.30.565.10">
    <property type="entry name" value="Histidine kinase-like ATPase, C-terminal domain"/>
    <property type="match status" value="1"/>
</dbReference>
<dbReference type="InterPro" id="IPR003594">
    <property type="entry name" value="HATPase_dom"/>
</dbReference>
<dbReference type="InterPro" id="IPR004358">
    <property type="entry name" value="Sig_transdc_His_kin-like_C"/>
</dbReference>
<keyword evidence="8" id="KW-0418">Kinase</keyword>
<dbReference type="Gene3D" id="1.20.120.160">
    <property type="entry name" value="HPT domain"/>
    <property type="match status" value="1"/>
</dbReference>
<keyword evidence="9" id="KW-0067">ATP-binding</keyword>
<name>A0ABV9GII6_9BACL</name>
<reference evidence="17" key="1">
    <citation type="journal article" date="2019" name="Int. J. Syst. Evol. Microbiol.">
        <title>The Global Catalogue of Microorganisms (GCM) 10K type strain sequencing project: providing services to taxonomists for standard genome sequencing and annotation.</title>
        <authorList>
            <consortium name="The Broad Institute Genomics Platform"/>
            <consortium name="The Broad Institute Genome Sequencing Center for Infectious Disease"/>
            <person name="Wu L."/>
            <person name="Ma J."/>
        </authorList>
    </citation>
    <scope>NUCLEOTIDE SEQUENCE [LARGE SCALE GENOMIC DNA]</scope>
    <source>
        <strain evidence="17">CGMCC 1.16306</strain>
    </source>
</reference>
<keyword evidence="6" id="KW-0808">Transferase</keyword>
<dbReference type="Pfam" id="PF01627">
    <property type="entry name" value="Hpt"/>
    <property type="match status" value="1"/>
</dbReference>
<dbReference type="SUPFAM" id="SSF50341">
    <property type="entry name" value="CheW-like"/>
    <property type="match status" value="1"/>
</dbReference>
<gene>
    <name evidence="16" type="ORF">ACFO4N_01315</name>
</gene>
<feature type="domain" description="Histidine kinase" evidence="13">
    <location>
        <begin position="271"/>
        <end position="521"/>
    </location>
</feature>
<keyword evidence="10" id="KW-0902">Two-component regulatory system</keyword>
<evidence type="ECO:0000256" key="9">
    <source>
        <dbReference type="ARBA" id="ARBA00022840"/>
    </source>
</evidence>
<feature type="domain" description="CheW-like" evidence="14">
    <location>
        <begin position="523"/>
        <end position="657"/>
    </location>
</feature>
<proteinExistence type="predicted"/>
<dbReference type="SUPFAM" id="SSF55874">
    <property type="entry name" value="ATPase domain of HSP90 chaperone/DNA topoisomerase II/histidine kinase"/>
    <property type="match status" value="1"/>
</dbReference>
<dbReference type="Gene3D" id="3.30.70.1110">
    <property type="entry name" value="Histidine kinase CheA-like, P2 response regulator-binding domain"/>
    <property type="match status" value="1"/>
</dbReference>
<comment type="caution">
    <text evidence="16">The sequence shown here is derived from an EMBL/GenBank/DDBJ whole genome shotgun (WGS) entry which is preliminary data.</text>
</comment>
<dbReference type="Pfam" id="PF07194">
    <property type="entry name" value="P2"/>
    <property type="match status" value="1"/>
</dbReference>
<dbReference type="InterPro" id="IPR037006">
    <property type="entry name" value="CheA-like_homodim_sf"/>
</dbReference>
<dbReference type="PROSITE" id="PS50851">
    <property type="entry name" value="CHEW"/>
    <property type="match status" value="1"/>
</dbReference>
<dbReference type="CDD" id="cd00731">
    <property type="entry name" value="CheA_reg"/>
    <property type="match status" value="1"/>
</dbReference>
<dbReference type="SMART" id="SM00387">
    <property type="entry name" value="HATPase_c"/>
    <property type="match status" value="1"/>
</dbReference>
<keyword evidence="4" id="KW-0145">Chemotaxis</keyword>
<dbReference type="InterPro" id="IPR036641">
    <property type="entry name" value="HPT_dom_sf"/>
</dbReference>
<evidence type="ECO:0000259" key="15">
    <source>
        <dbReference type="PROSITE" id="PS50894"/>
    </source>
</evidence>
<dbReference type="InterPro" id="IPR004105">
    <property type="entry name" value="CheA-like_dim"/>
</dbReference>
<evidence type="ECO:0000313" key="17">
    <source>
        <dbReference type="Proteomes" id="UP001596022"/>
    </source>
</evidence>
<dbReference type="SMART" id="SM00073">
    <property type="entry name" value="HPT"/>
    <property type="match status" value="1"/>
</dbReference>
<dbReference type="EC" id="2.7.13.3" evidence="2"/>
<dbReference type="Pfam" id="PF02518">
    <property type="entry name" value="HATPase_c"/>
    <property type="match status" value="1"/>
</dbReference>
<dbReference type="InterPro" id="IPR036890">
    <property type="entry name" value="HATPase_C_sf"/>
</dbReference>
<dbReference type="Gene3D" id="2.30.30.40">
    <property type="entry name" value="SH3 Domains"/>
    <property type="match status" value="1"/>
</dbReference>
<dbReference type="SUPFAM" id="SSF55052">
    <property type="entry name" value="CheY-binding domain of CheA"/>
    <property type="match status" value="1"/>
</dbReference>
<protein>
    <recommendedName>
        <fullName evidence="3">Chemotaxis protein CheA</fullName>
        <ecNumber evidence="2">2.7.13.3</ecNumber>
    </recommendedName>
</protein>
<evidence type="ECO:0000259" key="14">
    <source>
        <dbReference type="PROSITE" id="PS50851"/>
    </source>
</evidence>
<dbReference type="PANTHER" id="PTHR43395:SF1">
    <property type="entry name" value="CHEMOTAXIS PROTEIN CHEA"/>
    <property type="match status" value="1"/>
</dbReference>
<dbReference type="InterPro" id="IPR002545">
    <property type="entry name" value="CheW-lke_dom"/>
</dbReference>